<proteinExistence type="predicted"/>
<sequence length="261" mass="29827">MKLKKLLLLQANHGYTCGVGIIHFTCGGNEGGMTKDVNIIAKNGNDGGIFDGWESLNWYVLIANEAIDSRLKDNTNGVIYKLDIQKVSLSQFGVLGVGWAISSTLVWAFHWEPLYDLLGFGKWWRKIFRNFWRSDLKIRKDAKKFSFEGESLWNWVISWKYGEREGSWCSKGDVPLREAFLELFSIATTKDAWAIEKVGGVPLLYSLQFFGTIQVNFISWEAIWDRIITLDQLKRKGYGFQIGAICTKEKKKRLITSSFTA</sequence>
<dbReference type="AlphaFoldDB" id="A0A438DZN7"/>
<comment type="caution">
    <text evidence="1">The sequence shown here is derived from an EMBL/GenBank/DDBJ whole genome shotgun (WGS) entry which is preliminary data.</text>
</comment>
<reference evidence="1 2" key="1">
    <citation type="journal article" date="2018" name="PLoS Genet.">
        <title>Population sequencing reveals clonal diversity and ancestral inbreeding in the grapevine cultivar Chardonnay.</title>
        <authorList>
            <person name="Roach M.J."/>
            <person name="Johnson D.L."/>
            <person name="Bohlmann J."/>
            <person name="van Vuuren H.J."/>
            <person name="Jones S.J."/>
            <person name="Pretorius I.S."/>
            <person name="Schmidt S.A."/>
            <person name="Borneman A.R."/>
        </authorList>
    </citation>
    <scope>NUCLEOTIDE SEQUENCE [LARGE SCALE GENOMIC DNA]</scope>
    <source>
        <strain evidence="2">cv. Chardonnay</strain>
        <tissue evidence="1">Leaf</tissue>
    </source>
</reference>
<accession>A0A438DZN7</accession>
<organism evidence="1 2">
    <name type="scientific">Vitis vinifera</name>
    <name type="common">Grape</name>
    <dbReference type="NCBI Taxonomy" id="29760"/>
    <lineage>
        <taxon>Eukaryota</taxon>
        <taxon>Viridiplantae</taxon>
        <taxon>Streptophyta</taxon>
        <taxon>Embryophyta</taxon>
        <taxon>Tracheophyta</taxon>
        <taxon>Spermatophyta</taxon>
        <taxon>Magnoliopsida</taxon>
        <taxon>eudicotyledons</taxon>
        <taxon>Gunneridae</taxon>
        <taxon>Pentapetalae</taxon>
        <taxon>rosids</taxon>
        <taxon>Vitales</taxon>
        <taxon>Vitaceae</taxon>
        <taxon>Viteae</taxon>
        <taxon>Vitis</taxon>
    </lineage>
</organism>
<evidence type="ECO:0008006" key="3">
    <source>
        <dbReference type="Google" id="ProtNLM"/>
    </source>
</evidence>
<dbReference type="Proteomes" id="UP000288805">
    <property type="component" value="Unassembled WGS sequence"/>
</dbReference>
<gene>
    <name evidence="1" type="ORF">CK203_076942</name>
</gene>
<evidence type="ECO:0000313" key="1">
    <source>
        <dbReference type="EMBL" id="RVW40964.1"/>
    </source>
</evidence>
<evidence type="ECO:0000313" key="2">
    <source>
        <dbReference type="Proteomes" id="UP000288805"/>
    </source>
</evidence>
<dbReference type="EMBL" id="QGNW01001448">
    <property type="protein sequence ID" value="RVW40964.1"/>
    <property type="molecule type" value="Genomic_DNA"/>
</dbReference>
<name>A0A438DZN7_VITVI</name>
<protein>
    <recommendedName>
        <fullName evidence="3">Reverse transcriptase zinc-binding domain-containing protein</fullName>
    </recommendedName>
</protein>